<feature type="domain" description="TM7S3/TM198-like" evidence="7">
    <location>
        <begin position="303"/>
        <end position="503"/>
    </location>
</feature>
<sequence>MKRVVFTFLLALTLFLDKATAILENTTTYIEPVSDGVGIIISLRNHNKNDAFKQRINLFPFSHLNITVTDVPSDIWFIILQIHTFQYNATISYDKALLDKVSNRSLFGSNIGLYLKTHNVTTPIQVFLKHNNVHNLDALLVIVAYDRNAPIPGGCNMEFDIEVAPYQKLHTENEMIIVDTQPASMLADNGLSLLCETNPVQHKMYRLYLPRQDFTPDTYFETIESMLTTQDIVRNGDEIPSGFTSPMRRIYSAYTGTGSVYAAVATHGNYSSAYIPIFTYACSPLLYPETCQVLNDTFAKVICALVLIIGFLLVLIGHKYAYIGRVLSSCMMGGILGYTLAVGISDYNTATNILIGLTSATLAVILSAFLHACKCTFLYNLPLGILCACIAYLYAPAFMFYVLESDWLFWPMFVSLMLTVAVLLTKMSYIAEIITRVVFGSYFVIIAIDYYTGSNLKYIILTLIRRVTISEFRLAFVYPPYQSADVTLTIIWSVLIIAQFIIQGCAKLCDRNMSEIESAESITETTSLFPKRVKKFYGRRYYRPKYRYNRPKYNYNTTFGM</sequence>
<reference evidence="8" key="1">
    <citation type="submission" date="2024-04" db="EMBL/GenBank/DDBJ databases">
        <authorList>
            <consortium name="Molecular Ecology Group"/>
        </authorList>
    </citation>
    <scope>NUCLEOTIDE SEQUENCE</scope>
</reference>
<dbReference type="PANTHER" id="PTHR15937">
    <property type="entry name" value="TRANSMEMBRANE 7 SUPERFAMILY MEMBER 3"/>
    <property type="match status" value="1"/>
</dbReference>
<evidence type="ECO:0000313" key="9">
    <source>
        <dbReference type="Proteomes" id="UP001497644"/>
    </source>
</evidence>
<dbReference type="PANTHER" id="PTHR15937:SF3">
    <property type="entry name" value="TRANSMEMBRANE 7 SUPERFAMILY MEMBER 3"/>
    <property type="match status" value="1"/>
</dbReference>
<dbReference type="InterPro" id="IPR042502">
    <property type="entry name" value="TM7SF3"/>
</dbReference>
<keyword evidence="9" id="KW-1185">Reference proteome</keyword>
<keyword evidence="6" id="KW-0732">Signal</keyword>
<feature type="transmembrane region" description="Helical" evidence="5">
    <location>
        <begin position="486"/>
        <end position="506"/>
    </location>
</feature>
<keyword evidence="3 5" id="KW-1133">Transmembrane helix</keyword>
<comment type="subcellular location">
    <subcellularLocation>
        <location evidence="1">Membrane</location>
        <topology evidence="1">Multi-pass membrane protein</topology>
    </subcellularLocation>
</comment>
<dbReference type="GO" id="GO:0005886">
    <property type="term" value="C:plasma membrane"/>
    <property type="evidence" value="ECO:0007669"/>
    <property type="project" value="TreeGrafter"/>
</dbReference>
<evidence type="ECO:0000256" key="5">
    <source>
        <dbReference type="SAM" id="Phobius"/>
    </source>
</evidence>
<keyword evidence="4 5" id="KW-0472">Membrane</keyword>
<feature type="transmembrane region" description="Helical" evidence="5">
    <location>
        <begin position="377"/>
        <end position="395"/>
    </location>
</feature>
<evidence type="ECO:0000256" key="6">
    <source>
        <dbReference type="SAM" id="SignalP"/>
    </source>
</evidence>
<evidence type="ECO:0000256" key="1">
    <source>
        <dbReference type="ARBA" id="ARBA00004141"/>
    </source>
</evidence>
<feature type="transmembrane region" description="Helical" evidence="5">
    <location>
        <begin position="350"/>
        <end position="370"/>
    </location>
</feature>
<gene>
    <name evidence="8" type="ORF">LPLAT_LOCUS9304</name>
</gene>
<organism evidence="8 9">
    <name type="scientific">Lasius platythorax</name>
    <dbReference type="NCBI Taxonomy" id="488582"/>
    <lineage>
        <taxon>Eukaryota</taxon>
        <taxon>Metazoa</taxon>
        <taxon>Ecdysozoa</taxon>
        <taxon>Arthropoda</taxon>
        <taxon>Hexapoda</taxon>
        <taxon>Insecta</taxon>
        <taxon>Pterygota</taxon>
        <taxon>Neoptera</taxon>
        <taxon>Endopterygota</taxon>
        <taxon>Hymenoptera</taxon>
        <taxon>Apocrita</taxon>
        <taxon>Aculeata</taxon>
        <taxon>Formicoidea</taxon>
        <taxon>Formicidae</taxon>
        <taxon>Formicinae</taxon>
        <taxon>Lasius</taxon>
        <taxon>Lasius</taxon>
    </lineage>
</organism>
<evidence type="ECO:0000256" key="4">
    <source>
        <dbReference type="ARBA" id="ARBA00023136"/>
    </source>
</evidence>
<evidence type="ECO:0000256" key="3">
    <source>
        <dbReference type="ARBA" id="ARBA00022989"/>
    </source>
</evidence>
<evidence type="ECO:0000256" key="2">
    <source>
        <dbReference type="ARBA" id="ARBA00022692"/>
    </source>
</evidence>
<dbReference type="GO" id="GO:0043069">
    <property type="term" value="P:negative regulation of programmed cell death"/>
    <property type="evidence" value="ECO:0007669"/>
    <property type="project" value="TreeGrafter"/>
</dbReference>
<accession>A0AAV2NV77</accession>
<feature type="signal peptide" evidence="6">
    <location>
        <begin position="1"/>
        <end position="21"/>
    </location>
</feature>
<proteinExistence type="predicted"/>
<protein>
    <recommendedName>
        <fullName evidence="7">TM7S3/TM198-like domain-containing protein</fullName>
    </recommendedName>
</protein>
<feature type="transmembrane region" description="Helical" evidence="5">
    <location>
        <begin position="323"/>
        <end position="344"/>
    </location>
</feature>
<dbReference type="AlphaFoldDB" id="A0AAV2NV77"/>
<name>A0AAV2NV77_9HYME</name>
<feature type="transmembrane region" description="Helical" evidence="5">
    <location>
        <begin position="298"/>
        <end position="316"/>
    </location>
</feature>
<evidence type="ECO:0000259" key="7">
    <source>
        <dbReference type="Pfam" id="PF13886"/>
    </source>
</evidence>
<dbReference type="Proteomes" id="UP001497644">
    <property type="component" value="Chromosome 4"/>
</dbReference>
<dbReference type="Pfam" id="PF25992">
    <property type="entry name" value="Ig_TM7SF3_N"/>
    <property type="match status" value="1"/>
</dbReference>
<dbReference type="InterPro" id="IPR025256">
    <property type="entry name" value="TM7S3/TM198-like_dom"/>
</dbReference>
<keyword evidence="2 5" id="KW-0812">Transmembrane</keyword>
<dbReference type="EMBL" id="OZ034827">
    <property type="protein sequence ID" value="CAL1683611.1"/>
    <property type="molecule type" value="Genomic_DNA"/>
</dbReference>
<dbReference type="Pfam" id="PF13886">
    <property type="entry name" value="TM7S3_TM198"/>
    <property type="match status" value="1"/>
</dbReference>
<feature type="transmembrane region" description="Helical" evidence="5">
    <location>
        <begin position="407"/>
        <end position="424"/>
    </location>
</feature>
<feature type="chain" id="PRO_5043348731" description="TM7S3/TM198-like domain-containing protein" evidence="6">
    <location>
        <begin position="22"/>
        <end position="561"/>
    </location>
</feature>
<evidence type="ECO:0000313" key="8">
    <source>
        <dbReference type="EMBL" id="CAL1683611.1"/>
    </source>
</evidence>